<feature type="transmembrane region" description="Helical" evidence="1">
    <location>
        <begin position="6"/>
        <end position="29"/>
    </location>
</feature>
<dbReference type="HOGENOM" id="CLU_1991051_0_0_9"/>
<sequence length="125" mass="14022">MWDEFFKYLVAFAFTVVSAATTTIVLPALARWLKSKSDSEVIKSGIDDLAQTTGTCVDYLEQTVVTELKAQNKWNSETQKEVLNMAIEQVITGLTNATKRTLEAGNIHATVERYIEAYIQSKKNQ</sequence>
<comment type="caution">
    <text evidence="2">The sequence shown here is derived from an EMBL/GenBank/DDBJ whole genome shotgun (WGS) entry which is preliminary data.</text>
</comment>
<keyword evidence="1" id="KW-1133">Transmembrane helix</keyword>
<dbReference type="STRING" id="411473.RUMCAL_00303"/>
<protein>
    <submittedName>
        <fullName evidence="2">Uncharacterized protein</fullName>
    </submittedName>
</protein>
<dbReference type="Proteomes" id="UP000016662">
    <property type="component" value="Unassembled WGS sequence"/>
</dbReference>
<evidence type="ECO:0000256" key="1">
    <source>
        <dbReference type="SAM" id="Phobius"/>
    </source>
</evidence>
<keyword evidence="1" id="KW-0812">Transmembrane</keyword>
<dbReference type="AlphaFoldDB" id="U2KFC7"/>
<reference evidence="2 3" key="1">
    <citation type="submission" date="2013-07" db="EMBL/GenBank/DDBJ databases">
        <authorList>
            <person name="Weinstock G."/>
            <person name="Sodergren E."/>
            <person name="Wylie T."/>
            <person name="Fulton L."/>
            <person name="Fulton R."/>
            <person name="Fronick C."/>
            <person name="O'Laughlin M."/>
            <person name="Godfrey J."/>
            <person name="Miner T."/>
            <person name="Herter B."/>
            <person name="Appelbaum E."/>
            <person name="Cordes M."/>
            <person name="Lek S."/>
            <person name="Wollam A."/>
            <person name="Pepin K.H."/>
            <person name="Palsikar V.B."/>
            <person name="Mitreva M."/>
            <person name="Wilson R.K."/>
        </authorList>
    </citation>
    <scope>NUCLEOTIDE SEQUENCE [LARGE SCALE GENOMIC DNA]</scope>
    <source>
        <strain evidence="2 3">ATCC 27760</strain>
    </source>
</reference>
<evidence type="ECO:0000313" key="3">
    <source>
        <dbReference type="Proteomes" id="UP000016662"/>
    </source>
</evidence>
<organism evidence="2 3">
    <name type="scientific">Ruminococcus callidus ATCC 27760</name>
    <dbReference type="NCBI Taxonomy" id="411473"/>
    <lineage>
        <taxon>Bacteria</taxon>
        <taxon>Bacillati</taxon>
        <taxon>Bacillota</taxon>
        <taxon>Clostridia</taxon>
        <taxon>Eubacteriales</taxon>
        <taxon>Oscillospiraceae</taxon>
        <taxon>Ruminococcus</taxon>
    </lineage>
</organism>
<proteinExistence type="predicted"/>
<dbReference type="RefSeq" id="WP_021681908.1">
    <property type="nucleotide sequence ID" value="NZ_KI260389.1"/>
</dbReference>
<keyword evidence="1" id="KW-0472">Membrane</keyword>
<accession>U2KFC7</accession>
<evidence type="ECO:0000313" key="2">
    <source>
        <dbReference type="EMBL" id="ERJ97231.1"/>
    </source>
</evidence>
<dbReference type="EMBL" id="AWVF01000031">
    <property type="protein sequence ID" value="ERJ97231.1"/>
    <property type="molecule type" value="Genomic_DNA"/>
</dbReference>
<name>U2KFC7_9FIRM</name>
<gene>
    <name evidence="2" type="ORF">RUMCAL_00303</name>
</gene>
<keyword evidence="3" id="KW-1185">Reference proteome</keyword>